<dbReference type="OrthoDB" id="278300at2759"/>
<dbReference type="GO" id="GO:0032259">
    <property type="term" value="P:methylation"/>
    <property type="evidence" value="ECO:0007669"/>
    <property type="project" value="UniProtKB-KW"/>
</dbReference>
<feature type="domain" description="SAM-dependent MTase TRM10-type" evidence="5">
    <location>
        <begin position="155"/>
        <end position="361"/>
    </location>
</feature>
<dbReference type="InterPro" id="IPR007356">
    <property type="entry name" value="tRNA_m1G_MeTrfase_euk"/>
</dbReference>
<keyword evidence="1" id="KW-0489">Methyltransferase</keyword>
<keyword evidence="4" id="KW-0812">Transmembrane</keyword>
<evidence type="ECO:0000256" key="1">
    <source>
        <dbReference type="ARBA" id="ARBA00022603"/>
    </source>
</evidence>
<dbReference type="GO" id="GO:0005654">
    <property type="term" value="C:nucleoplasm"/>
    <property type="evidence" value="ECO:0007669"/>
    <property type="project" value="TreeGrafter"/>
</dbReference>
<comment type="caution">
    <text evidence="6">The sequence shown here is derived from an EMBL/GenBank/DDBJ whole genome shotgun (WGS) entry which is preliminary data.</text>
</comment>
<dbReference type="GO" id="GO:0000049">
    <property type="term" value="F:tRNA binding"/>
    <property type="evidence" value="ECO:0007669"/>
    <property type="project" value="TreeGrafter"/>
</dbReference>
<dbReference type="PANTHER" id="PTHR13563">
    <property type="entry name" value="TRNA (GUANINE-9-) METHYLTRANSFERASE"/>
    <property type="match status" value="1"/>
</dbReference>
<dbReference type="GO" id="GO:0070131">
    <property type="term" value="P:positive regulation of mitochondrial translation"/>
    <property type="evidence" value="ECO:0007669"/>
    <property type="project" value="TreeGrafter"/>
</dbReference>
<protein>
    <submittedName>
        <fullName evidence="6">SAM-dependent MTase TRM10-type domain-containing protein</fullName>
    </submittedName>
</protein>
<proteinExistence type="predicted"/>
<keyword evidence="4" id="KW-1133">Transmembrane helix</keyword>
<evidence type="ECO:0000256" key="2">
    <source>
        <dbReference type="ARBA" id="ARBA00022679"/>
    </source>
</evidence>
<evidence type="ECO:0000256" key="3">
    <source>
        <dbReference type="ARBA" id="ARBA00022691"/>
    </source>
</evidence>
<sequence length="518" mass="61661">MVRLDSFAYRLLWNLKNFLHFRNKGPNPIIYNEPCRNFIPPSNFVNLLDKQKTANFEALKQELKILTCVFNQLPEKLEEKDWHSLVNLSSTKDRFYYLRFLYNREKKRRKEEKKKLLNEENKHQKPIERNKINNDNQSLFYINNSHLDSLEKRLATNRIIQAFRLKEEYPIIAIDCRWLHLHSERGLNLAFKQLKYLIGKNRDREWPWPLFLTNFIKEDDEKIVEAKRKHFSIIYGNLFTSHITSKSYLELFSELKEKQKIIYLSPHSKEPLESVEANTCYVIGGIVDAFSEPRIPSKASLEIALQEGIQCKRLNLDYSSLKGGNPMFTLDQVLDILHDVYDKSDWNESIKRYVPKRKFLLKSEKNLKMKILYKNIAERNKQIIGILQKNNKENNNSSVILQKSIFYHTSTNCLEKDKFIKIERTKQFDGTIKRKPTGLNFLEKQQDNYTKLIDIYFPKMFDISNLTKIIGFAIILDSIDEEKKNNQMDLLYFILMTTNLLFCILMRRKMNVIKSKKK</sequence>
<evidence type="ECO:0000313" key="6">
    <source>
        <dbReference type="EMBL" id="KAF7638698.1"/>
    </source>
</evidence>
<dbReference type="Gene3D" id="3.40.1280.30">
    <property type="match status" value="1"/>
</dbReference>
<dbReference type="InterPro" id="IPR038459">
    <property type="entry name" value="MT_TRM10-typ_sf"/>
</dbReference>
<dbReference type="InterPro" id="IPR028564">
    <property type="entry name" value="MT_TRM10-typ"/>
</dbReference>
<accession>A0A8S9ZZK0</accession>
<keyword evidence="7" id="KW-1185">Reference proteome</keyword>
<keyword evidence="4" id="KW-0472">Membrane</keyword>
<dbReference type="GO" id="GO:0097745">
    <property type="term" value="P:mitochondrial tRNA 5'-end processing"/>
    <property type="evidence" value="ECO:0007669"/>
    <property type="project" value="TreeGrafter"/>
</dbReference>
<dbReference type="GO" id="GO:0005739">
    <property type="term" value="C:mitochondrion"/>
    <property type="evidence" value="ECO:0007669"/>
    <property type="project" value="TreeGrafter"/>
</dbReference>
<dbReference type="PANTHER" id="PTHR13563:SF5">
    <property type="entry name" value="TRNA METHYLTRANSFERASE 10 HOMOLOG C"/>
    <property type="match status" value="1"/>
</dbReference>
<dbReference type="EMBL" id="JABEBT010000010">
    <property type="protein sequence ID" value="KAF7638698.1"/>
    <property type="molecule type" value="Genomic_DNA"/>
</dbReference>
<dbReference type="AlphaFoldDB" id="A0A8S9ZZK0"/>
<keyword evidence="3" id="KW-0949">S-adenosyl-L-methionine</keyword>
<dbReference type="PROSITE" id="PS51675">
    <property type="entry name" value="SAM_MT_TRM10"/>
    <property type="match status" value="1"/>
</dbReference>
<organism evidence="6 7">
    <name type="scientific">Meloidogyne graminicola</name>
    <dbReference type="NCBI Taxonomy" id="189291"/>
    <lineage>
        <taxon>Eukaryota</taxon>
        <taxon>Metazoa</taxon>
        <taxon>Ecdysozoa</taxon>
        <taxon>Nematoda</taxon>
        <taxon>Chromadorea</taxon>
        <taxon>Rhabditida</taxon>
        <taxon>Tylenchina</taxon>
        <taxon>Tylenchomorpha</taxon>
        <taxon>Tylenchoidea</taxon>
        <taxon>Meloidogynidae</taxon>
        <taxon>Meloidogyninae</taxon>
        <taxon>Meloidogyne</taxon>
    </lineage>
</organism>
<name>A0A8S9ZZK0_9BILA</name>
<evidence type="ECO:0000256" key="4">
    <source>
        <dbReference type="SAM" id="Phobius"/>
    </source>
</evidence>
<feature type="transmembrane region" description="Helical" evidence="4">
    <location>
        <begin position="490"/>
        <end position="508"/>
    </location>
</feature>
<reference evidence="6" key="1">
    <citation type="journal article" date="2020" name="Ecol. Evol.">
        <title>Genome structure and content of the rice root-knot nematode (Meloidogyne graminicola).</title>
        <authorList>
            <person name="Phan N.T."/>
            <person name="Danchin E.G.J."/>
            <person name="Klopp C."/>
            <person name="Perfus-Barbeoch L."/>
            <person name="Kozlowski D.K."/>
            <person name="Koutsovoulos G.D."/>
            <person name="Lopez-Roques C."/>
            <person name="Bouchez O."/>
            <person name="Zahm M."/>
            <person name="Besnard G."/>
            <person name="Bellafiore S."/>
        </authorList>
    </citation>
    <scope>NUCLEOTIDE SEQUENCE</scope>
    <source>
        <strain evidence="6">VN-18</strain>
    </source>
</reference>
<keyword evidence="2" id="KW-0808">Transferase</keyword>
<evidence type="ECO:0000259" key="5">
    <source>
        <dbReference type="PROSITE" id="PS51675"/>
    </source>
</evidence>
<evidence type="ECO:0000313" key="7">
    <source>
        <dbReference type="Proteomes" id="UP000605970"/>
    </source>
</evidence>
<dbReference type="Proteomes" id="UP000605970">
    <property type="component" value="Unassembled WGS sequence"/>
</dbReference>
<dbReference type="GO" id="GO:0008168">
    <property type="term" value="F:methyltransferase activity"/>
    <property type="evidence" value="ECO:0007669"/>
    <property type="project" value="UniProtKB-KW"/>
</dbReference>
<gene>
    <name evidence="6" type="ORF">Mgra_00001780</name>
</gene>